<gene>
    <name evidence="2" type="ORF">NC653_031282</name>
</gene>
<keyword evidence="3" id="KW-1185">Reference proteome</keyword>
<proteinExistence type="predicted"/>
<reference evidence="2" key="1">
    <citation type="journal article" date="2023" name="Mol. Ecol. Resour.">
        <title>Chromosome-level genome assembly of a triploid poplar Populus alba 'Berolinensis'.</title>
        <authorList>
            <person name="Chen S."/>
            <person name="Yu Y."/>
            <person name="Wang X."/>
            <person name="Wang S."/>
            <person name="Zhang T."/>
            <person name="Zhou Y."/>
            <person name="He R."/>
            <person name="Meng N."/>
            <person name="Wang Y."/>
            <person name="Liu W."/>
            <person name="Liu Z."/>
            <person name="Liu J."/>
            <person name="Guo Q."/>
            <person name="Huang H."/>
            <person name="Sederoff R.R."/>
            <person name="Wang G."/>
            <person name="Qu G."/>
            <person name="Chen S."/>
        </authorList>
    </citation>
    <scope>NUCLEOTIDE SEQUENCE</scope>
    <source>
        <strain evidence="2">SC-2020</strain>
    </source>
</reference>
<organism evidence="2 3">
    <name type="scientific">Populus alba x Populus x berolinensis</name>
    <dbReference type="NCBI Taxonomy" id="444605"/>
    <lineage>
        <taxon>Eukaryota</taxon>
        <taxon>Viridiplantae</taxon>
        <taxon>Streptophyta</taxon>
        <taxon>Embryophyta</taxon>
        <taxon>Tracheophyta</taxon>
        <taxon>Spermatophyta</taxon>
        <taxon>Magnoliopsida</taxon>
        <taxon>eudicotyledons</taxon>
        <taxon>Gunneridae</taxon>
        <taxon>Pentapetalae</taxon>
        <taxon>rosids</taxon>
        <taxon>fabids</taxon>
        <taxon>Malpighiales</taxon>
        <taxon>Salicaceae</taxon>
        <taxon>Saliceae</taxon>
        <taxon>Populus</taxon>
    </lineage>
</organism>
<feature type="compositionally biased region" description="Polar residues" evidence="1">
    <location>
        <begin position="16"/>
        <end position="38"/>
    </location>
</feature>
<feature type="region of interest" description="Disordered" evidence="1">
    <location>
        <begin position="1"/>
        <end position="49"/>
    </location>
</feature>
<evidence type="ECO:0000313" key="3">
    <source>
        <dbReference type="Proteomes" id="UP001164929"/>
    </source>
</evidence>
<dbReference type="EMBL" id="JAQIZT010000013">
    <property type="protein sequence ID" value="KAJ6975384.1"/>
    <property type="molecule type" value="Genomic_DNA"/>
</dbReference>
<evidence type="ECO:0000256" key="1">
    <source>
        <dbReference type="SAM" id="MobiDB-lite"/>
    </source>
</evidence>
<sequence>MVRKHTVQPRPESCEESQATPLSQSMDEESGTLQNSAGEEQRSECADQGREFRFARNEAEEHEKSRDSSAIEILFLLSLSSSMSCIKTISLSNVMKFCCLSYRLEFYRTPLTGGSLFADFDGLKRGMRTSFLTLDT</sequence>
<evidence type="ECO:0000313" key="2">
    <source>
        <dbReference type="EMBL" id="KAJ6975384.1"/>
    </source>
</evidence>
<dbReference type="AlphaFoldDB" id="A0AAD6Q169"/>
<accession>A0AAD6Q169</accession>
<feature type="compositionally biased region" description="Basic and acidic residues" evidence="1">
    <location>
        <begin position="39"/>
        <end position="49"/>
    </location>
</feature>
<comment type="caution">
    <text evidence="2">The sequence shown here is derived from an EMBL/GenBank/DDBJ whole genome shotgun (WGS) entry which is preliminary data.</text>
</comment>
<name>A0AAD6Q169_9ROSI</name>
<dbReference type="Proteomes" id="UP001164929">
    <property type="component" value="Chromosome 13"/>
</dbReference>
<protein>
    <submittedName>
        <fullName evidence="2">Uncharacterized protein</fullName>
    </submittedName>
</protein>